<comment type="catalytic activity">
    <reaction evidence="1 15">
        <text>Endohydrolysis of (1-&gt;5)-alpha-arabinofuranosidic linkages in (1-&gt;5)-arabinans.</text>
        <dbReference type="EC" id="3.2.1.99"/>
    </reaction>
</comment>
<feature type="signal peptide" evidence="18">
    <location>
        <begin position="1"/>
        <end position="16"/>
    </location>
</feature>
<dbReference type="InterPro" id="IPR023296">
    <property type="entry name" value="Glyco_hydro_beta-prop_sf"/>
</dbReference>
<evidence type="ECO:0000256" key="5">
    <source>
        <dbReference type="ARBA" id="ARBA00012586"/>
    </source>
</evidence>
<keyword evidence="8 18" id="KW-0732">Signal</keyword>
<evidence type="ECO:0000256" key="1">
    <source>
        <dbReference type="ARBA" id="ARBA00000375"/>
    </source>
</evidence>
<dbReference type="EC" id="3.2.1.99" evidence="5 15"/>
<accession>A0A2I2GSP8</accession>
<keyword evidence="6" id="KW-0964">Secreted</keyword>
<dbReference type="SUPFAM" id="SSF75005">
    <property type="entry name" value="Arabinanase/levansucrase/invertase"/>
    <property type="match status" value="1"/>
</dbReference>
<dbReference type="InterPro" id="IPR006710">
    <property type="entry name" value="Glyco_hydro_43"/>
</dbReference>
<feature type="active site" description="Proton acceptor" evidence="16">
    <location>
        <position position="39"/>
    </location>
</feature>
<dbReference type="InterPro" id="IPR016840">
    <property type="entry name" value="Glyco_hydro_43_endo_a_Ara-ase"/>
</dbReference>
<evidence type="ECO:0000256" key="8">
    <source>
        <dbReference type="ARBA" id="ARBA00022729"/>
    </source>
</evidence>
<evidence type="ECO:0000256" key="18">
    <source>
        <dbReference type="SAM" id="SignalP"/>
    </source>
</evidence>
<keyword evidence="20" id="KW-1185">Reference proteome</keyword>
<keyword evidence="13" id="KW-0624">Polysaccharide degradation</keyword>
<dbReference type="Gene3D" id="2.115.10.20">
    <property type="entry name" value="Glycosyl hydrolase domain, family 43"/>
    <property type="match status" value="1"/>
</dbReference>
<dbReference type="GO" id="GO:0031222">
    <property type="term" value="P:arabinan catabolic process"/>
    <property type="evidence" value="ECO:0007669"/>
    <property type="project" value="UniProtKB-UniPathway"/>
</dbReference>
<dbReference type="Pfam" id="PF04616">
    <property type="entry name" value="Glyco_hydro_43"/>
    <property type="match status" value="1"/>
</dbReference>
<evidence type="ECO:0000256" key="15">
    <source>
        <dbReference type="PIRNR" id="PIRNR026534"/>
    </source>
</evidence>
<dbReference type="Proteomes" id="UP000234275">
    <property type="component" value="Unassembled WGS sequence"/>
</dbReference>
<comment type="similarity">
    <text evidence="4 15">Belongs to the glycosyl hydrolase 43 family.</text>
</comment>
<keyword evidence="9 15" id="KW-0378">Hydrolase</keyword>
<dbReference type="RefSeq" id="XP_024711205.1">
    <property type="nucleotide sequence ID" value="XM_024850565.1"/>
</dbReference>
<dbReference type="PIRSF" id="PIRSF026534">
    <property type="entry name" value="Endo_alpha-L-arabinosidase"/>
    <property type="match status" value="1"/>
</dbReference>
<dbReference type="AlphaFoldDB" id="A0A2I2GSP8"/>
<evidence type="ECO:0000313" key="19">
    <source>
        <dbReference type="EMBL" id="PLB55903.1"/>
    </source>
</evidence>
<dbReference type="GO" id="GO:0046558">
    <property type="term" value="F:arabinan endo-1,5-alpha-L-arabinosidase activity"/>
    <property type="evidence" value="ECO:0007669"/>
    <property type="project" value="UniProtKB-EC"/>
</dbReference>
<dbReference type="UniPathway" id="UPA00667"/>
<evidence type="ECO:0000256" key="10">
    <source>
        <dbReference type="ARBA" id="ARBA00023180"/>
    </source>
</evidence>
<evidence type="ECO:0000256" key="12">
    <source>
        <dbReference type="ARBA" id="ARBA00023295"/>
    </source>
</evidence>
<comment type="subcellular location">
    <subcellularLocation>
        <location evidence="2">Secreted</location>
    </subcellularLocation>
</comment>
<keyword evidence="7" id="KW-0858">Xylan degradation</keyword>
<dbReference type="CDD" id="cd18831">
    <property type="entry name" value="GH43_AnAbnA-like"/>
    <property type="match status" value="1"/>
</dbReference>
<evidence type="ECO:0000256" key="17">
    <source>
        <dbReference type="PIRSR" id="PIRSR606710-2"/>
    </source>
</evidence>
<evidence type="ECO:0000256" key="7">
    <source>
        <dbReference type="ARBA" id="ARBA00022651"/>
    </source>
</evidence>
<evidence type="ECO:0000256" key="11">
    <source>
        <dbReference type="ARBA" id="ARBA00023277"/>
    </source>
</evidence>
<dbReference type="InterPro" id="IPR050727">
    <property type="entry name" value="GH43_arabinanases"/>
</dbReference>
<feature type="chain" id="PRO_5014183779" description="Arabinan endo-1,5-alpha-L-arabinosidase" evidence="18">
    <location>
        <begin position="17"/>
        <end position="355"/>
    </location>
</feature>
<evidence type="ECO:0000256" key="6">
    <source>
        <dbReference type="ARBA" id="ARBA00022525"/>
    </source>
</evidence>
<comment type="pathway">
    <text evidence="3 15">Glycan metabolism; L-arabinan degradation.</text>
</comment>
<comment type="caution">
    <text evidence="19">The sequence shown here is derived from an EMBL/GenBank/DDBJ whole genome shotgun (WGS) entry which is preliminary data.</text>
</comment>
<reference evidence="19 20" key="1">
    <citation type="submission" date="2016-12" db="EMBL/GenBank/DDBJ databases">
        <title>The genomes of Aspergillus section Nigri reveals drivers in fungal speciation.</title>
        <authorList>
            <consortium name="DOE Joint Genome Institute"/>
            <person name="Vesth T.C."/>
            <person name="Nybo J."/>
            <person name="Theobald S."/>
            <person name="Brandl J."/>
            <person name="Frisvad J.C."/>
            <person name="Nielsen K.F."/>
            <person name="Lyhne E.K."/>
            <person name="Kogle M.E."/>
            <person name="Kuo A."/>
            <person name="Riley R."/>
            <person name="Clum A."/>
            <person name="Nolan M."/>
            <person name="Lipzen A."/>
            <person name="Salamov A."/>
            <person name="Henrissat B."/>
            <person name="Wiebenga A."/>
            <person name="De Vries R.P."/>
            <person name="Grigoriev I.V."/>
            <person name="Mortensen U.H."/>
            <person name="Andersen M.R."/>
            <person name="Baker S.E."/>
        </authorList>
    </citation>
    <scope>NUCLEOTIDE SEQUENCE [LARGE SCALE GENOMIC DNA]</scope>
    <source>
        <strain evidence="19 20">IBT 23096</strain>
    </source>
</reference>
<keyword evidence="12 15" id="KW-0326">Glycosidase</keyword>
<dbReference type="GO" id="GO:0045493">
    <property type="term" value="P:xylan catabolic process"/>
    <property type="evidence" value="ECO:0007669"/>
    <property type="project" value="UniProtKB-KW"/>
</dbReference>
<proteinExistence type="inferred from homology"/>
<evidence type="ECO:0000256" key="14">
    <source>
        <dbReference type="ARBA" id="ARBA00025221"/>
    </source>
</evidence>
<evidence type="ECO:0000256" key="3">
    <source>
        <dbReference type="ARBA" id="ARBA00004834"/>
    </source>
</evidence>
<dbReference type="GO" id="GO:0005576">
    <property type="term" value="C:extracellular region"/>
    <property type="evidence" value="ECO:0007669"/>
    <property type="project" value="UniProtKB-SubCell"/>
</dbReference>
<protein>
    <recommendedName>
        <fullName evidence="5 15">Arabinan endo-1,5-alpha-L-arabinosidase</fullName>
        <ecNumber evidence="5 15">3.2.1.99</ecNumber>
    </recommendedName>
</protein>
<keyword evidence="11" id="KW-0119">Carbohydrate metabolism</keyword>
<dbReference type="OrthoDB" id="195678at2759"/>
<feature type="site" description="Important for catalytic activity, responsible for pKa modulation of the active site Glu and correct orientation of both the proton donor and substrate" evidence="17">
    <location>
        <position position="159"/>
    </location>
</feature>
<dbReference type="EMBL" id="MSFO01000001">
    <property type="protein sequence ID" value="PLB55903.1"/>
    <property type="molecule type" value="Genomic_DNA"/>
</dbReference>
<dbReference type="STRING" id="1392250.A0A2I2GSP8"/>
<name>A0A2I2GSP8_9EURO</name>
<dbReference type="PANTHER" id="PTHR43301:SF4">
    <property type="entry name" value="ARABINAN ENDO-1,5-ALPHA-L-ARABINOSIDASE B"/>
    <property type="match status" value="1"/>
</dbReference>
<dbReference type="PANTHER" id="PTHR43301">
    <property type="entry name" value="ARABINAN ENDO-1,5-ALPHA-L-ARABINOSIDASE"/>
    <property type="match status" value="1"/>
</dbReference>
<comment type="function">
    <text evidence="14">Endo-1,5-alpha-L-arabinanase involved in degradation of pectin. Its preferred substrate is linear 1,5-alpha-L-arabinan.</text>
</comment>
<evidence type="ECO:0000256" key="13">
    <source>
        <dbReference type="ARBA" id="ARBA00023326"/>
    </source>
</evidence>
<evidence type="ECO:0000256" key="16">
    <source>
        <dbReference type="PIRSR" id="PIRSR606710-1"/>
    </source>
</evidence>
<evidence type="ECO:0000256" key="4">
    <source>
        <dbReference type="ARBA" id="ARBA00009865"/>
    </source>
</evidence>
<evidence type="ECO:0000256" key="2">
    <source>
        <dbReference type="ARBA" id="ARBA00004613"/>
    </source>
</evidence>
<sequence length="355" mass="38952">MALLLGLFILVTLAVRRSFLSSRPEAFAPAHGTDLRIHDPSILKVGDTYYSYGVGKYLAIHQASSLDGPWEQTGTVLGKDSVIPKGDRNAPWAPTTIEFDGTFYCYYSVSYAGCRNSAIGVATSKSPGPGDWTDHGSIVQSGKGRGSAKYPYTVSNAIDPSVLVTDDGQGYLTWGSYWTGLWQEPLSKDLLSVVSGEQSEARHLAHEPRAIFPGRRNPKNQLCGDPTGGHPVEGGFISYHAPYYYLWFSWGKCCKYNPENLPKPGMEYQIRVGRSVSPRGPFVDRTDRDLVDGGGEVVYGSNREVYAPGGQGVLTEDGTDILYYHYLNTTIGYGFWEARLGYNPLEYVDGWPVAA</sequence>
<dbReference type="GeneID" id="36558264"/>
<keyword evidence="10" id="KW-0325">Glycoprotein</keyword>
<evidence type="ECO:0000313" key="20">
    <source>
        <dbReference type="Proteomes" id="UP000234275"/>
    </source>
</evidence>
<gene>
    <name evidence="19" type="ORF">P170DRAFT_443595</name>
</gene>
<feature type="active site" description="Proton donor" evidence="16">
    <location>
        <position position="233"/>
    </location>
</feature>
<dbReference type="VEuPathDB" id="FungiDB:P170DRAFT_443595"/>
<organism evidence="19 20">
    <name type="scientific">Aspergillus steynii IBT 23096</name>
    <dbReference type="NCBI Taxonomy" id="1392250"/>
    <lineage>
        <taxon>Eukaryota</taxon>
        <taxon>Fungi</taxon>
        <taxon>Dikarya</taxon>
        <taxon>Ascomycota</taxon>
        <taxon>Pezizomycotina</taxon>
        <taxon>Eurotiomycetes</taxon>
        <taxon>Eurotiomycetidae</taxon>
        <taxon>Eurotiales</taxon>
        <taxon>Aspergillaceae</taxon>
        <taxon>Aspergillus</taxon>
        <taxon>Aspergillus subgen. Circumdati</taxon>
    </lineage>
</organism>
<evidence type="ECO:0000256" key="9">
    <source>
        <dbReference type="ARBA" id="ARBA00022801"/>
    </source>
</evidence>